<accession>A0ABN9ZY33</accession>
<keyword evidence="3" id="KW-1185">Reference proteome</keyword>
<dbReference type="Proteomes" id="UP001314169">
    <property type="component" value="Chromosome 3"/>
</dbReference>
<protein>
    <submittedName>
        <fullName evidence="2">Uncharacterized protein</fullName>
    </submittedName>
</protein>
<evidence type="ECO:0000313" key="2">
    <source>
        <dbReference type="EMBL" id="CAK6442994.1"/>
    </source>
</evidence>
<name>A0ABN9ZY33_PIPNA</name>
<proteinExistence type="predicted"/>
<feature type="compositionally biased region" description="Polar residues" evidence="1">
    <location>
        <begin position="83"/>
        <end position="93"/>
    </location>
</feature>
<evidence type="ECO:0000313" key="3">
    <source>
        <dbReference type="Proteomes" id="UP001314169"/>
    </source>
</evidence>
<reference evidence="2" key="1">
    <citation type="submission" date="2023-12" db="EMBL/GenBank/DDBJ databases">
        <authorList>
            <person name="Brown T."/>
        </authorList>
    </citation>
    <scope>NUCLEOTIDE SEQUENCE</scope>
</reference>
<evidence type="ECO:0000256" key="1">
    <source>
        <dbReference type="SAM" id="MobiDB-lite"/>
    </source>
</evidence>
<gene>
    <name evidence="2" type="ORF">MPIPNATIZW_LOCUS11300</name>
</gene>
<organism evidence="2 3">
    <name type="scientific">Pipistrellus nathusii</name>
    <name type="common">Nathusius' pipistrelle</name>
    <dbReference type="NCBI Taxonomy" id="59473"/>
    <lineage>
        <taxon>Eukaryota</taxon>
        <taxon>Metazoa</taxon>
        <taxon>Chordata</taxon>
        <taxon>Craniata</taxon>
        <taxon>Vertebrata</taxon>
        <taxon>Euteleostomi</taxon>
        <taxon>Mammalia</taxon>
        <taxon>Eutheria</taxon>
        <taxon>Laurasiatheria</taxon>
        <taxon>Chiroptera</taxon>
        <taxon>Yangochiroptera</taxon>
        <taxon>Vespertilionidae</taxon>
        <taxon>Pipistrellus</taxon>
    </lineage>
</organism>
<feature type="region of interest" description="Disordered" evidence="1">
    <location>
        <begin position="79"/>
        <end position="103"/>
    </location>
</feature>
<sequence>MWNMVGISSRWQSMENGRMVVHLSRGAKPRQGANSCHWGEPLVVTENYLLPHAAVLPGTLNCCQHQSCHLHPMLVPEPPLTPVSGTQCRSQSPLRAYPPPPAS</sequence>
<dbReference type="EMBL" id="OY882860">
    <property type="protein sequence ID" value="CAK6442994.1"/>
    <property type="molecule type" value="Genomic_DNA"/>
</dbReference>